<protein>
    <submittedName>
        <fullName evidence="1">Uncharacterized protein</fullName>
    </submittedName>
</protein>
<reference evidence="1" key="1">
    <citation type="submission" date="2022-01" db="EMBL/GenBank/DDBJ databases">
        <authorList>
            <person name="King R."/>
        </authorList>
    </citation>
    <scope>NUCLEOTIDE SEQUENCE</scope>
</reference>
<sequence length="119" mass="13587">MIVAQALRMIYILKKSQVRKIIRKNGKIHLVVMQVNLMTNSSESEFEAAGTVAIEDDYVIVVYFPELNKKRDENRICGALVLALREHDETEESKNKGVFRELIDLSSELEGTFQQSNSI</sequence>
<accession>A0A9P0D797</accession>
<keyword evidence="2" id="KW-1185">Reference proteome</keyword>
<evidence type="ECO:0000313" key="2">
    <source>
        <dbReference type="Proteomes" id="UP001153636"/>
    </source>
</evidence>
<organism evidence="1 2">
    <name type="scientific">Psylliodes chrysocephalus</name>
    <dbReference type="NCBI Taxonomy" id="3402493"/>
    <lineage>
        <taxon>Eukaryota</taxon>
        <taxon>Metazoa</taxon>
        <taxon>Ecdysozoa</taxon>
        <taxon>Arthropoda</taxon>
        <taxon>Hexapoda</taxon>
        <taxon>Insecta</taxon>
        <taxon>Pterygota</taxon>
        <taxon>Neoptera</taxon>
        <taxon>Endopterygota</taxon>
        <taxon>Coleoptera</taxon>
        <taxon>Polyphaga</taxon>
        <taxon>Cucujiformia</taxon>
        <taxon>Chrysomeloidea</taxon>
        <taxon>Chrysomelidae</taxon>
        <taxon>Galerucinae</taxon>
        <taxon>Alticini</taxon>
        <taxon>Psylliodes</taxon>
    </lineage>
</organism>
<dbReference type="EMBL" id="OV651819">
    <property type="protein sequence ID" value="CAH1113159.1"/>
    <property type="molecule type" value="Genomic_DNA"/>
</dbReference>
<dbReference type="Proteomes" id="UP001153636">
    <property type="component" value="Chromosome 7"/>
</dbReference>
<evidence type="ECO:0000313" key="1">
    <source>
        <dbReference type="EMBL" id="CAH1113159.1"/>
    </source>
</evidence>
<dbReference type="AlphaFoldDB" id="A0A9P0D797"/>
<name>A0A9P0D797_9CUCU</name>
<proteinExistence type="predicted"/>
<gene>
    <name evidence="1" type="ORF">PSYICH_LOCUS13280</name>
</gene>